<dbReference type="Pfam" id="PF13193">
    <property type="entry name" value="AMP-binding_C"/>
    <property type="match status" value="1"/>
</dbReference>
<evidence type="ECO:0000313" key="4">
    <source>
        <dbReference type="Proteomes" id="UP000285376"/>
    </source>
</evidence>
<reference evidence="3 4" key="1">
    <citation type="submission" date="2018-08" db="EMBL/GenBank/DDBJ databases">
        <title>Whole genome sequence analysis of Dermacoccus abyssi bacteria isolated from Deep Mariana trench Micromonospora spp reveals genes involved in the environmental adaptation and production of secondary metabolites.</title>
        <authorList>
            <person name="Abdel-Mageed W.M."/>
            <person name="Lehri B."/>
            <person name="Nouioui I."/>
            <person name="Goodfellow I."/>
            <person name="Jaspars M."/>
            <person name="Karlyshev A."/>
        </authorList>
    </citation>
    <scope>NUCLEOTIDE SEQUENCE [LARGE SCALE GENOMIC DNA]</scope>
    <source>
        <strain evidence="3 4">MT1.1</strain>
    </source>
</reference>
<protein>
    <submittedName>
        <fullName evidence="3">AMP-dependent synthetase</fullName>
    </submittedName>
</protein>
<dbReference type="RefSeq" id="WP_118914249.1">
    <property type="nucleotide sequence ID" value="NZ_CBCRVH010000014.1"/>
</dbReference>
<dbReference type="EMBL" id="QWLM01000014">
    <property type="protein sequence ID" value="RHW44736.1"/>
    <property type="molecule type" value="Genomic_DNA"/>
</dbReference>
<evidence type="ECO:0000259" key="1">
    <source>
        <dbReference type="Pfam" id="PF00501"/>
    </source>
</evidence>
<dbReference type="PANTHER" id="PTHR43767:SF1">
    <property type="entry name" value="NONRIBOSOMAL PEPTIDE SYNTHASE PES1 (EUROFUNG)-RELATED"/>
    <property type="match status" value="1"/>
</dbReference>
<dbReference type="InterPro" id="IPR025110">
    <property type="entry name" value="AMP-bd_C"/>
</dbReference>
<evidence type="ECO:0000259" key="2">
    <source>
        <dbReference type="Pfam" id="PF13193"/>
    </source>
</evidence>
<proteinExistence type="predicted"/>
<comment type="caution">
    <text evidence="3">The sequence shown here is derived from an EMBL/GenBank/DDBJ whole genome shotgun (WGS) entry which is preliminary data.</text>
</comment>
<dbReference type="SUPFAM" id="SSF56801">
    <property type="entry name" value="Acetyl-CoA synthetase-like"/>
    <property type="match status" value="1"/>
</dbReference>
<dbReference type="InterPro" id="IPR045851">
    <property type="entry name" value="AMP-bd_C_sf"/>
</dbReference>
<sequence length="399" mass="42011">MPELVPFPVDRADITGYYEALAAALDGSGPGLAPYEAGTPEPEFDAAALAAAPDDLALVVATSGSTGTPKRAMLTRGALVASATATHDRIGAGTWLLPLPPHHIAGTQVIVRSIVSGTTPTVLDAWSLEGFTKATGLVARNAPPFSPIHTSLVPTQLRDLLDGDDETHTRALAAARRYRSILVGGSATPRALLERAREGGLSVVTTYGSSETSGGCVYDGTPLDGVGVRVIEPDDDGVGRIALTGPMLAAGYLGDPERTAVTFVDEAGAHHFLTDDLGSFDGTLAITGRIDDVITTGGYKVSPRVVEEAVQRVPGVRDAVVVARPHERWGQTVAVAIVTDAAVDATEELSERLLIECRRLLPPYAVPRLVRYEEALPLTGVGKPDRAFVARHDQWQNLR</sequence>
<dbReference type="InterPro" id="IPR020845">
    <property type="entry name" value="AMP-binding_CS"/>
</dbReference>
<dbReference type="Pfam" id="PF00501">
    <property type="entry name" value="AMP-binding"/>
    <property type="match status" value="1"/>
</dbReference>
<dbReference type="InterPro" id="IPR000873">
    <property type="entry name" value="AMP-dep_synth/lig_dom"/>
</dbReference>
<dbReference type="Proteomes" id="UP000285376">
    <property type="component" value="Unassembled WGS sequence"/>
</dbReference>
<dbReference type="Gene3D" id="3.30.300.30">
    <property type="match status" value="1"/>
</dbReference>
<dbReference type="PANTHER" id="PTHR43767">
    <property type="entry name" value="LONG-CHAIN-FATTY-ACID--COA LIGASE"/>
    <property type="match status" value="1"/>
</dbReference>
<accession>A0A417Z2W0</accession>
<dbReference type="PROSITE" id="PS00455">
    <property type="entry name" value="AMP_BINDING"/>
    <property type="match status" value="1"/>
</dbReference>
<dbReference type="Gene3D" id="3.40.50.12780">
    <property type="entry name" value="N-terminal domain of ligase-like"/>
    <property type="match status" value="1"/>
</dbReference>
<feature type="domain" description="AMP-binding enzyme C-terminal" evidence="2">
    <location>
        <begin position="306"/>
        <end position="383"/>
    </location>
</feature>
<gene>
    <name evidence="3" type="ORF">D1832_11620</name>
</gene>
<dbReference type="InterPro" id="IPR042099">
    <property type="entry name" value="ANL_N_sf"/>
</dbReference>
<feature type="domain" description="AMP-dependent synthetase/ligase" evidence="1">
    <location>
        <begin position="47"/>
        <end position="253"/>
    </location>
</feature>
<evidence type="ECO:0000313" key="3">
    <source>
        <dbReference type="EMBL" id="RHW44736.1"/>
    </source>
</evidence>
<dbReference type="InterPro" id="IPR050237">
    <property type="entry name" value="ATP-dep_AMP-bd_enzyme"/>
</dbReference>
<organism evidence="3 4">
    <name type="scientific">Dermacoccus abyssi</name>
    <dbReference type="NCBI Taxonomy" id="322596"/>
    <lineage>
        <taxon>Bacteria</taxon>
        <taxon>Bacillati</taxon>
        <taxon>Actinomycetota</taxon>
        <taxon>Actinomycetes</taxon>
        <taxon>Micrococcales</taxon>
        <taxon>Dermacoccaceae</taxon>
        <taxon>Dermacoccus</taxon>
    </lineage>
</organism>
<dbReference type="AlphaFoldDB" id="A0A417Z2W0"/>
<dbReference type="GO" id="GO:0016878">
    <property type="term" value="F:acid-thiol ligase activity"/>
    <property type="evidence" value="ECO:0007669"/>
    <property type="project" value="UniProtKB-ARBA"/>
</dbReference>
<name>A0A417Z2W0_9MICO</name>